<feature type="domain" description="Indole-3-glycerol phosphate synthase" evidence="9">
    <location>
        <begin position="4"/>
        <end position="254"/>
    </location>
</feature>
<keyword evidence="6 8" id="KW-0057">Aromatic amino acid biosynthesis</keyword>
<keyword evidence="4 8" id="KW-0210">Decarboxylase</keyword>
<dbReference type="Gene3D" id="3.20.20.70">
    <property type="entry name" value="Aldolase class I"/>
    <property type="match status" value="1"/>
</dbReference>
<dbReference type="SUPFAM" id="SSF51366">
    <property type="entry name" value="Ribulose-phoshate binding barrel"/>
    <property type="match status" value="1"/>
</dbReference>
<evidence type="ECO:0000256" key="2">
    <source>
        <dbReference type="ARBA" id="ARBA00004696"/>
    </source>
</evidence>
<dbReference type="FunFam" id="3.20.20.70:FF:000024">
    <property type="entry name" value="Indole-3-glycerol phosphate synthase"/>
    <property type="match status" value="1"/>
</dbReference>
<comment type="catalytic activity">
    <reaction evidence="1 8">
        <text>1-(2-carboxyphenylamino)-1-deoxy-D-ribulose 5-phosphate + H(+) = (1S,2R)-1-C-(indol-3-yl)glycerol 3-phosphate + CO2 + H2O</text>
        <dbReference type="Rhea" id="RHEA:23476"/>
        <dbReference type="ChEBI" id="CHEBI:15377"/>
        <dbReference type="ChEBI" id="CHEBI:15378"/>
        <dbReference type="ChEBI" id="CHEBI:16526"/>
        <dbReference type="ChEBI" id="CHEBI:58613"/>
        <dbReference type="ChEBI" id="CHEBI:58866"/>
        <dbReference type="EC" id="4.1.1.48"/>
    </reaction>
</comment>
<evidence type="ECO:0000256" key="6">
    <source>
        <dbReference type="ARBA" id="ARBA00023141"/>
    </source>
</evidence>
<dbReference type="InterPro" id="IPR011060">
    <property type="entry name" value="RibuloseP-bd_barrel"/>
</dbReference>
<comment type="similarity">
    <text evidence="8">Belongs to the TrpC family.</text>
</comment>
<keyword evidence="3 8" id="KW-0028">Amino-acid biosynthesis</keyword>
<dbReference type="Pfam" id="PF00218">
    <property type="entry name" value="IGPS"/>
    <property type="match status" value="1"/>
</dbReference>
<dbReference type="PATRIC" id="fig|1618669.3.peg.307"/>
<dbReference type="InterPro" id="IPR001468">
    <property type="entry name" value="Indole-3-GlycerolPSynthase_CS"/>
</dbReference>
<dbReference type="EMBL" id="LCPZ01000007">
    <property type="protein sequence ID" value="KKW08774.1"/>
    <property type="molecule type" value="Genomic_DNA"/>
</dbReference>
<comment type="caution">
    <text evidence="10">The sequence shown here is derived from an EMBL/GenBank/DDBJ whole genome shotgun (WGS) entry which is preliminary data.</text>
</comment>
<dbReference type="NCBIfam" id="NF001377">
    <property type="entry name" value="PRK00278.2-4"/>
    <property type="match status" value="1"/>
</dbReference>
<gene>
    <name evidence="8" type="primary">trpC</name>
    <name evidence="10" type="ORF">UY44_C0007G0036</name>
</gene>
<reference evidence="10 11" key="1">
    <citation type="journal article" date="2015" name="Nature">
        <title>rRNA introns, odd ribosomes, and small enigmatic genomes across a large radiation of phyla.</title>
        <authorList>
            <person name="Brown C.T."/>
            <person name="Hug L.A."/>
            <person name="Thomas B.C."/>
            <person name="Sharon I."/>
            <person name="Castelle C.J."/>
            <person name="Singh A."/>
            <person name="Wilkins M.J."/>
            <person name="Williams K.H."/>
            <person name="Banfield J.F."/>
        </authorList>
    </citation>
    <scope>NUCLEOTIDE SEQUENCE [LARGE SCALE GENOMIC DNA]</scope>
</reference>
<evidence type="ECO:0000313" key="11">
    <source>
        <dbReference type="Proteomes" id="UP000033965"/>
    </source>
</evidence>
<dbReference type="Proteomes" id="UP000033965">
    <property type="component" value="Unassembled WGS sequence"/>
</dbReference>
<dbReference type="InterPro" id="IPR045186">
    <property type="entry name" value="Indole-3-glycerol_P_synth"/>
</dbReference>
<proteinExistence type="inferred from homology"/>
<dbReference type="PANTHER" id="PTHR22854:SF2">
    <property type="entry name" value="INDOLE-3-GLYCEROL-PHOSPHATE SYNTHASE"/>
    <property type="match status" value="1"/>
</dbReference>
<evidence type="ECO:0000256" key="3">
    <source>
        <dbReference type="ARBA" id="ARBA00022605"/>
    </source>
</evidence>
<dbReference type="InterPro" id="IPR013785">
    <property type="entry name" value="Aldolase_TIM"/>
</dbReference>
<dbReference type="GO" id="GO:0000162">
    <property type="term" value="P:L-tryptophan biosynthetic process"/>
    <property type="evidence" value="ECO:0007669"/>
    <property type="project" value="UniProtKB-UniRule"/>
</dbReference>
<evidence type="ECO:0000256" key="1">
    <source>
        <dbReference type="ARBA" id="ARBA00001633"/>
    </source>
</evidence>
<dbReference type="GO" id="GO:0004425">
    <property type="term" value="F:indole-3-glycerol-phosphate synthase activity"/>
    <property type="evidence" value="ECO:0007669"/>
    <property type="project" value="UniProtKB-UniRule"/>
</dbReference>
<sequence>MTVLDEIVETKRREIAALKAVRSLETLQKEAEDFRPERRPFRTLFEKGPVLIAEIKPRSPSAGELIADSPLEIADLYAKSNADVISVLTDTEYFGGSNDLLKEVRVRVPQAILRKDFIIDEYQVYETMLLNADAFLLIASILEESELAHLLKLGESLGLDALVEVHDEKEIEKALRAGARIIGINNRDLKTFNTDISVTEKLMAKIPKGTFVVSESGIGTVEDVKRVRRSGISGILVGTSVLQSADPIKKINELKQALL</sequence>
<evidence type="ECO:0000256" key="7">
    <source>
        <dbReference type="ARBA" id="ARBA00023239"/>
    </source>
</evidence>
<evidence type="ECO:0000259" key="9">
    <source>
        <dbReference type="Pfam" id="PF00218"/>
    </source>
</evidence>
<keyword evidence="7 8" id="KW-0456">Lyase</keyword>
<accession>A0A0G1YQY9</accession>
<dbReference type="InterPro" id="IPR013798">
    <property type="entry name" value="Indole-3-glycerol_P_synth_dom"/>
</dbReference>
<dbReference type="PROSITE" id="PS00614">
    <property type="entry name" value="IGPS"/>
    <property type="match status" value="1"/>
</dbReference>
<organism evidence="10 11">
    <name type="scientific">Candidatus Kaiserbacteria bacterium GW2011_GWA2_49_19</name>
    <dbReference type="NCBI Taxonomy" id="1618669"/>
    <lineage>
        <taxon>Bacteria</taxon>
        <taxon>Candidatus Kaiseribacteriota</taxon>
    </lineage>
</organism>
<name>A0A0G1YQY9_9BACT</name>
<evidence type="ECO:0000256" key="4">
    <source>
        <dbReference type="ARBA" id="ARBA00022793"/>
    </source>
</evidence>
<evidence type="ECO:0000313" key="10">
    <source>
        <dbReference type="EMBL" id="KKW08774.1"/>
    </source>
</evidence>
<keyword evidence="5 8" id="KW-0822">Tryptophan biosynthesis</keyword>
<dbReference type="AlphaFoldDB" id="A0A0G1YQY9"/>
<dbReference type="CDD" id="cd00331">
    <property type="entry name" value="IGPS"/>
    <property type="match status" value="1"/>
</dbReference>
<protein>
    <recommendedName>
        <fullName evidence="8">Indole-3-glycerol phosphate synthase</fullName>
        <shortName evidence="8">IGPS</shortName>
        <ecNumber evidence="8">4.1.1.48</ecNumber>
    </recommendedName>
</protein>
<dbReference type="EC" id="4.1.1.48" evidence="8"/>
<evidence type="ECO:0000256" key="8">
    <source>
        <dbReference type="HAMAP-Rule" id="MF_00134"/>
    </source>
</evidence>
<dbReference type="HAMAP" id="MF_00134_B">
    <property type="entry name" value="IGPS_B"/>
    <property type="match status" value="1"/>
</dbReference>
<dbReference type="UniPathway" id="UPA00035">
    <property type="reaction ID" value="UER00043"/>
</dbReference>
<comment type="pathway">
    <text evidence="2 8">Amino-acid biosynthesis; L-tryptophan biosynthesis; L-tryptophan from chorismate: step 4/5.</text>
</comment>
<dbReference type="GO" id="GO:0004640">
    <property type="term" value="F:phosphoribosylanthranilate isomerase activity"/>
    <property type="evidence" value="ECO:0007669"/>
    <property type="project" value="TreeGrafter"/>
</dbReference>
<evidence type="ECO:0000256" key="5">
    <source>
        <dbReference type="ARBA" id="ARBA00022822"/>
    </source>
</evidence>
<dbReference type="PANTHER" id="PTHR22854">
    <property type="entry name" value="TRYPTOPHAN BIOSYNTHESIS PROTEIN"/>
    <property type="match status" value="1"/>
</dbReference>